<dbReference type="PROSITE" id="PS00678">
    <property type="entry name" value="WD_REPEATS_1"/>
    <property type="match status" value="2"/>
</dbReference>
<sequence length="422" mass="45402">MRDMYKRRQSVSVAAAIVMGLSAVAWGDWLILKSNHRLQGTVLVYGDRYLIYIAGGGKKSVPRSSVRRHIKGDALPPDLADPPDQPAGQPADKPGLKWRHKIKPIPGVKRPKEPEPKPQVQVAVIKASVRSFNQGSRVNSIAISPDGSQVLTGGSNGTVTLWNARTGQRVKTFRSKRAKGRVLAVHWANVDGWKCAMAGIGKDVVVWVLGTGKEIRWFGGHPRFVKAVRYRPGDKTIISACGRELLIRSYSKGRQAAKWSLDASGVTSVDIGADGKWAITAHRDGRLRRWDLSNPKSRGEIMGLRLPSSTGERPSAVAYTGRCAVGAIGNLLVCQTRKPRKSIPLGGHTAVITAVAAVPGNPGIALSADGDGMIRLWDVDGFRALVTYQSPEKQLTVVAAAADGKSFVTGSADGIARLWAIK</sequence>
<dbReference type="PROSITE" id="PS50294">
    <property type="entry name" value="WD_REPEATS_REGION"/>
    <property type="match status" value="3"/>
</dbReference>
<dbReference type="InterPro" id="IPR011047">
    <property type="entry name" value="Quinoprotein_ADH-like_sf"/>
</dbReference>
<dbReference type="PANTHER" id="PTHR19879:SF9">
    <property type="entry name" value="TRANSCRIPTION INITIATION FACTOR TFIID SUBUNIT 5"/>
    <property type="match status" value="1"/>
</dbReference>
<reference evidence="4" key="1">
    <citation type="journal article" date="2015" name="Nature">
        <title>Complex archaea that bridge the gap between prokaryotes and eukaryotes.</title>
        <authorList>
            <person name="Spang A."/>
            <person name="Saw J.H."/>
            <person name="Jorgensen S.L."/>
            <person name="Zaremba-Niedzwiedzka K."/>
            <person name="Martijn J."/>
            <person name="Lind A.E."/>
            <person name="van Eijk R."/>
            <person name="Schleper C."/>
            <person name="Guy L."/>
            <person name="Ettema T.J."/>
        </authorList>
    </citation>
    <scope>NUCLEOTIDE SEQUENCE</scope>
</reference>
<organism evidence="4">
    <name type="scientific">marine sediment metagenome</name>
    <dbReference type="NCBI Taxonomy" id="412755"/>
    <lineage>
        <taxon>unclassified sequences</taxon>
        <taxon>metagenomes</taxon>
        <taxon>ecological metagenomes</taxon>
    </lineage>
</organism>
<keyword evidence="2" id="KW-0677">Repeat</keyword>
<name>A0A0F9F682_9ZZZZ</name>
<evidence type="ECO:0000256" key="2">
    <source>
        <dbReference type="ARBA" id="ARBA00022737"/>
    </source>
</evidence>
<feature type="region of interest" description="Disordered" evidence="3">
    <location>
        <begin position="72"/>
        <end position="118"/>
    </location>
</feature>
<dbReference type="Gene3D" id="2.130.10.10">
    <property type="entry name" value="YVTN repeat-like/Quinoprotein amine dehydrogenase"/>
    <property type="match status" value="2"/>
</dbReference>
<proteinExistence type="predicted"/>
<dbReference type="Pfam" id="PF00400">
    <property type="entry name" value="WD40"/>
    <property type="match status" value="4"/>
</dbReference>
<dbReference type="InterPro" id="IPR019775">
    <property type="entry name" value="WD40_repeat_CS"/>
</dbReference>
<evidence type="ECO:0000256" key="3">
    <source>
        <dbReference type="SAM" id="MobiDB-lite"/>
    </source>
</evidence>
<dbReference type="PANTHER" id="PTHR19879">
    <property type="entry name" value="TRANSCRIPTION INITIATION FACTOR TFIID"/>
    <property type="match status" value="1"/>
</dbReference>
<evidence type="ECO:0000256" key="1">
    <source>
        <dbReference type="ARBA" id="ARBA00022574"/>
    </source>
</evidence>
<gene>
    <name evidence="4" type="ORF">LCGC14_2344030</name>
</gene>
<dbReference type="PROSITE" id="PS50082">
    <property type="entry name" value="WD_REPEATS_2"/>
    <property type="match status" value="3"/>
</dbReference>
<dbReference type="EMBL" id="LAZR01033974">
    <property type="protein sequence ID" value="KKL46592.1"/>
    <property type="molecule type" value="Genomic_DNA"/>
</dbReference>
<protein>
    <submittedName>
        <fullName evidence="4">Uncharacterized protein</fullName>
    </submittedName>
</protein>
<accession>A0A0F9F682</accession>
<dbReference type="AlphaFoldDB" id="A0A0F9F682"/>
<evidence type="ECO:0000313" key="4">
    <source>
        <dbReference type="EMBL" id="KKL46592.1"/>
    </source>
</evidence>
<keyword evidence="1" id="KW-0853">WD repeat</keyword>
<dbReference type="SMART" id="SM00320">
    <property type="entry name" value="WD40"/>
    <property type="match status" value="6"/>
</dbReference>
<dbReference type="InterPro" id="IPR015943">
    <property type="entry name" value="WD40/YVTN_repeat-like_dom_sf"/>
</dbReference>
<comment type="caution">
    <text evidence="4">The sequence shown here is derived from an EMBL/GenBank/DDBJ whole genome shotgun (WGS) entry which is preliminary data.</text>
</comment>
<dbReference type="InterPro" id="IPR001680">
    <property type="entry name" value="WD40_rpt"/>
</dbReference>
<dbReference type="SUPFAM" id="SSF50998">
    <property type="entry name" value="Quinoprotein alcohol dehydrogenase-like"/>
    <property type="match status" value="1"/>
</dbReference>